<dbReference type="PANTHER" id="PTHR43214">
    <property type="entry name" value="TWO-COMPONENT RESPONSE REGULATOR"/>
    <property type="match status" value="1"/>
</dbReference>
<feature type="modified residue" description="4-aspartylphosphate" evidence="5">
    <location>
        <position position="57"/>
    </location>
</feature>
<dbReference type="GO" id="GO:0006355">
    <property type="term" value="P:regulation of DNA-templated transcription"/>
    <property type="evidence" value="ECO:0007669"/>
    <property type="project" value="InterPro"/>
</dbReference>
<comment type="caution">
    <text evidence="8">The sequence shown here is derived from an EMBL/GenBank/DDBJ whole genome shotgun (WGS) entry which is preliminary data.</text>
</comment>
<dbReference type="InterPro" id="IPR039420">
    <property type="entry name" value="WalR-like"/>
</dbReference>
<dbReference type="Pfam" id="PF00072">
    <property type="entry name" value="Response_reg"/>
    <property type="match status" value="1"/>
</dbReference>
<evidence type="ECO:0000256" key="4">
    <source>
        <dbReference type="ARBA" id="ARBA00023163"/>
    </source>
</evidence>
<gene>
    <name evidence="8" type="ORF">M8330_12145</name>
</gene>
<dbReference type="CDD" id="cd17535">
    <property type="entry name" value="REC_NarL-like"/>
    <property type="match status" value="1"/>
</dbReference>
<dbReference type="PROSITE" id="PS50110">
    <property type="entry name" value="RESPONSE_REGULATORY"/>
    <property type="match status" value="1"/>
</dbReference>
<dbReference type="InterPro" id="IPR011006">
    <property type="entry name" value="CheY-like_superfamily"/>
</dbReference>
<dbReference type="Gene3D" id="3.40.50.2300">
    <property type="match status" value="1"/>
</dbReference>
<feature type="domain" description="HTH luxR-type" evidence="6">
    <location>
        <begin position="151"/>
        <end position="223"/>
    </location>
</feature>
<dbReference type="CDD" id="cd06170">
    <property type="entry name" value="LuxR_C_like"/>
    <property type="match status" value="1"/>
</dbReference>
<evidence type="ECO:0000313" key="9">
    <source>
        <dbReference type="Proteomes" id="UP001139485"/>
    </source>
</evidence>
<dbReference type="EMBL" id="JAMOIL010000013">
    <property type="protein sequence ID" value="MCM0621041.1"/>
    <property type="molecule type" value="Genomic_DNA"/>
</dbReference>
<dbReference type="PRINTS" id="PR00038">
    <property type="entry name" value="HTHLUXR"/>
</dbReference>
<organism evidence="8 9">
    <name type="scientific">Nocardioides bruguierae</name>
    <dbReference type="NCBI Taxonomy" id="2945102"/>
    <lineage>
        <taxon>Bacteria</taxon>
        <taxon>Bacillati</taxon>
        <taxon>Actinomycetota</taxon>
        <taxon>Actinomycetes</taxon>
        <taxon>Propionibacteriales</taxon>
        <taxon>Nocardioidaceae</taxon>
        <taxon>Nocardioides</taxon>
    </lineage>
</organism>
<dbReference type="SMART" id="SM00421">
    <property type="entry name" value="HTH_LUXR"/>
    <property type="match status" value="1"/>
</dbReference>
<dbReference type="PROSITE" id="PS50043">
    <property type="entry name" value="HTH_LUXR_2"/>
    <property type="match status" value="1"/>
</dbReference>
<dbReference type="SUPFAM" id="SSF46894">
    <property type="entry name" value="C-terminal effector domain of the bipartite response regulators"/>
    <property type="match status" value="1"/>
</dbReference>
<dbReference type="SMART" id="SM00448">
    <property type="entry name" value="REC"/>
    <property type="match status" value="1"/>
</dbReference>
<dbReference type="InterPro" id="IPR016032">
    <property type="entry name" value="Sig_transdc_resp-reg_C-effctor"/>
</dbReference>
<dbReference type="GO" id="GO:0000160">
    <property type="term" value="P:phosphorelay signal transduction system"/>
    <property type="evidence" value="ECO:0007669"/>
    <property type="project" value="InterPro"/>
</dbReference>
<evidence type="ECO:0000256" key="2">
    <source>
        <dbReference type="ARBA" id="ARBA00023015"/>
    </source>
</evidence>
<sequence length="232" mass="25179">MDDVMRVVLAEDGELIRAGVLTLLSGFSDVEVVGVATDLPGLLRAVEEHDPDVVLTDVRMPPDHGDEGIRAARELRRTRPGLGVLVLTQYADAQYALDLIAEGSQGRGYLLKERVGRARQLVDSLRAVARGGSVVDETVVEMLVEAGRRRPDSPLARLTPRELEVLGLVATGYTNQAIAEQLVVTDRAVEKHVSSVLNKLELPQDSQTHRRVAAAIVYLSEIGETAPPGRPR</sequence>
<feature type="domain" description="Response regulatory" evidence="7">
    <location>
        <begin position="6"/>
        <end position="127"/>
    </location>
</feature>
<evidence type="ECO:0000256" key="1">
    <source>
        <dbReference type="ARBA" id="ARBA00022553"/>
    </source>
</evidence>
<keyword evidence="9" id="KW-1185">Reference proteome</keyword>
<keyword evidence="1 5" id="KW-0597">Phosphoprotein</keyword>
<name>A0A9X2D7Z8_9ACTN</name>
<evidence type="ECO:0000313" key="8">
    <source>
        <dbReference type="EMBL" id="MCM0621041.1"/>
    </source>
</evidence>
<dbReference type="AlphaFoldDB" id="A0A9X2D7Z8"/>
<evidence type="ECO:0000259" key="6">
    <source>
        <dbReference type="PROSITE" id="PS50043"/>
    </source>
</evidence>
<dbReference type="RefSeq" id="WP_250827531.1">
    <property type="nucleotide sequence ID" value="NZ_JAMOIL010000013.1"/>
</dbReference>
<keyword evidence="2" id="KW-0805">Transcription regulation</keyword>
<dbReference type="InterPro" id="IPR001789">
    <property type="entry name" value="Sig_transdc_resp-reg_receiver"/>
</dbReference>
<keyword evidence="3" id="KW-0238">DNA-binding</keyword>
<reference evidence="8" key="1">
    <citation type="submission" date="2022-05" db="EMBL/GenBank/DDBJ databases">
        <authorList>
            <person name="Tuo L."/>
        </authorList>
    </citation>
    <scope>NUCLEOTIDE SEQUENCE</scope>
    <source>
        <strain evidence="8">BSK12Z-4</strain>
    </source>
</reference>
<dbReference type="Proteomes" id="UP001139485">
    <property type="component" value="Unassembled WGS sequence"/>
</dbReference>
<dbReference type="Pfam" id="PF00196">
    <property type="entry name" value="GerE"/>
    <property type="match status" value="1"/>
</dbReference>
<dbReference type="InterPro" id="IPR000792">
    <property type="entry name" value="Tscrpt_reg_LuxR_C"/>
</dbReference>
<dbReference type="SUPFAM" id="SSF52172">
    <property type="entry name" value="CheY-like"/>
    <property type="match status" value="1"/>
</dbReference>
<evidence type="ECO:0000256" key="3">
    <source>
        <dbReference type="ARBA" id="ARBA00023125"/>
    </source>
</evidence>
<dbReference type="GO" id="GO:0003677">
    <property type="term" value="F:DNA binding"/>
    <property type="evidence" value="ECO:0007669"/>
    <property type="project" value="UniProtKB-KW"/>
</dbReference>
<proteinExistence type="predicted"/>
<evidence type="ECO:0000256" key="5">
    <source>
        <dbReference type="PROSITE-ProRule" id="PRU00169"/>
    </source>
</evidence>
<dbReference type="PANTHER" id="PTHR43214:SF24">
    <property type="entry name" value="TRANSCRIPTIONAL REGULATORY PROTEIN NARL-RELATED"/>
    <property type="match status" value="1"/>
</dbReference>
<protein>
    <submittedName>
        <fullName evidence="8">Response regulator transcription factor</fullName>
    </submittedName>
</protein>
<evidence type="ECO:0000259" key="7">
    <source>
        <dbReference type="PROSITE" id="PS50110"/>
    </source>
</evidence>
<keyword evidence="4" id="KW-0804">Transcription</keyword>
<dbReference type="InterPro" id="IPR058245">
    <property type="entry name" value="NreC/VraR/RcsB-like_REC"/>
</dbReference>
<accession>A0A9X2D7Z8</accession>